<keyword evidence="11" id="KW-1185">Reference proteome</keyword>
<keyword evidence="7 9" id="KW-1133">Transmembrane helix</keyword>
<dbReference type="InterPro" id="IPR017835">
    <property type="entry name" value="Hopen-assoc_HpnI"/>
</dbReference>
<evidence type="ECO:0000313" key="10">
    <source>
        <dbReference type="EMBL" id="KEZ79099.1"/>
    </source>
</evidence>
<dbReference type="PANTHER" id="PTHR12726:SF0">
    <property type="entry name" value="CERAMIDE GLUCOSYLTRANSFERASE"/>
    <property type="match status" value="1"/>
</dbReference>
<dbReference type="PATRIC" id="fig|1304275.5.peg.16"/>
<dbReference type="GO" id="GO:0016020">
    <property type="term" value="C:membrane"/>
    <property type="evidence" value="ECO:0007669"/>
    <property type="project" value="UniProtKB-SubCell"/>
</dbReference>
<protein>
    <submittedName>
        <fullName evidence="10">Glycosyl transferase, family 2-protein</fullName>
    </submittedName>
</protein>
<dbReference type="PANTHER" id="PTHR12726">
    <property type="entry name" value="CERAMIDE GLUCOSYLTRANSFERASE"/>
    <property type="match status" value="1"/>
</dbReference>
<evidence type="ECO:0000256" key="6">
    <source>
        <dbReference type="ARBA" id="ARBA00022692"/>
    </source>
</evidence>
<dbReference type="GO" id="GO:0008120">
    <property type="term" value="F:ceramide glucosyltransferase activity"/>
    <property type="evidence" value="ECO:0007669"/>
    <property type="project" value="TreeGrafter"/>
</dbReference>
<dbReference type="AlphaFoldDB" id="A0A084IQW5"/>
<dbReference type="SUPFAM" id="SSF53448">
    <property type="entry name" value="Nucleotide-diphospho-sugar transferases"/>
    <property type="match status" value="1"/>
</dbReference>
<evidence type="ECO:0000256" key="1">
    <source>
        <dbReference type="ARBA" id="ARBA00004141"/>
    </source>
</evidence>
<dbReference type="Pfam" id="PF13506">
    <property type="entry name" value="Glyco_transf_21"/>
    <property type="match status" value="1"/>
</dbReference>
<keyword evidence="6 9" id="KW-0812">Transmembrane</keyword>
<dbReference type="Gene3D" id="3.90.550.10">
    <property type="entry name" value="Spore Coat Polysaccharide Biosynthesis Protein SpsA, Chain A"/>
    <property type="match status" value="1"/>
</dbReference>
<keyword evidence="5 10" id="KW-0808">Transferase</keyword>
<name>A0A084IQW5_SALHC</name>
<feature type="transmembrane region" description="Helical" evidence="9">
    <location>
        <begin position="262"/>
        <end position="280"/>
    </location>
</feature>
<keyword evidence="4" id="KW-0328">Glycosyltransferase</keyword>
<feature type="transmembrane region" description="Helical" evidence="9">
    <location>
        <begin position="232"/>
        <end position="256"/>
    </location>
</feature>
<dbReference type="Proteomes" id="UP000028302">
    <property type="component" value="Unassembled WGS sequence"/>
</dbReference>
<comment type="pathway">
    <text evidence="2">Lipid metabolism; sphingolipid metabolism.</text>
</comment>
<comment type="pathway">
    <text evidence="3">Sphingolipid metabolism.</text>
</comment>
<dbReference type="InterPro" id="IPR025993">
    <property type="entry name" value="Ceramide_glucosylTrfase"/>
</dbReference>
<gene>
    <name evidence="10" type="ORF">C41B8_00080</name>
</gene>
<keyword evidence="8 9" id="KW-0472">Membrane</keyword>
<evidence type="ECO:0000256" key="2">
    <source>
        <dbReference type="ARBA" id="ARBA00004760"/>
    </source>
</evidence>
<reference evidence="10 11" key="1">
    <citation type="submission" date="2013-03" db="EMBL/GenBank/DDBJ databases">
        <title>Salinisphaera hydrothermalis C41B8 Genome Sequencing.</title>
        <authorList>
            <person name="Li C."/>
            <person name="Lai Q."/>
            <person name="Shao Z."/>
        </authorList>
    </citation>
    <scope>NUCLEOTIDE SEQUENCE [LARGE SCALE GENOMIC DNA]</scope>
    <source>
        <strain evidence="10 11">C41B8</strain>
    </source>
</reference>
<dbReference type="EMBL" id="APNK01000001">
    <property type="protein sequence ID" value="KEZ79099.1"/>
    <property type="molecule type" value="Genomic_DNA"/>
</dbReference>
<sequence length="339" mass="37851">MTVLKPLCGDEIDLEYSLRSFVAQDYPVFQIVFGIQDENDPALAVARRIRDAYPEHDIEIVVDTQEWGSNRKVSNLANMMGAARYDTLVLADSDIQVHPDYLQRVTAPLADPDIGLVTCLYRGRPTRARWSRLSALFIDDWFAPSVLIARLFGVNDYAAGATLALRREDLTQLGGFAALANHLADDHLLGQRIRSLGKSIVLSDVVVETTVDEPSLASALRHEIRWMRTIRLLAPASYAFLFISCTLPTALCGAILTSAQPLSLIPLAMTIGANLVLHGIQNRRAGRPPWTGLWLWPLREALTLYDWVNGLFNRSIRWRGQAYWVAADGSLKSQSMDRH</sequence>
<evidence type="ECO:0000256" key="4">
    <source>
        <dbReference type="ARBA" id="ARBA00022676"/>
    </source>
</evidence>
<evidence type="ECO:0000313" key="11">
    <source>
        <dbReference type="Proteomes" id="UP000028302"/>
    </source>
</evidence>
<evidence type="ECO:0000256" key="7">
    <source>
        <dbReference type="ARBA" id="ARBA00022989"/>
    </source>
</evidence>
<accession>A0A084IQW5</accession>
<dbReference type="eggNOG" id="COG1215">
    <property type="taxonomic scope" value="Bacteria"/>
</dbReference>
<evidence type="ECO:0000256" key="3">
    <source>
        <dbReference type="ARBA" id="ARBA00004991"/>
    </source>
</evidence>
<proteinExistence type="predicted"/>
<dbReference type="NCBIfam" id="TIGR03472">
    <property type="entry name" value="HpnI"/>
    <property type="match status" value="1"/>
</dbReference>
<dbReference type="GO" id="GO:0006679">
    <property type="term" value="P:glucosylceramide biosynthetic process"/>
    <property type="evidence" value="ECO:0007669"/>
    <property type="project" value="TreeGrafter"/>
</dbReference>
<evidence type="ECO:0000256" key="8">
    <source>
        <dbReference type="ARBA" id="ARBA00023136"/>
    </source>
</evidence>
<evidence type="ECO:0000256" key="9">
    <source>
        <dbReference type="SAM" id="Phobius"/>
    </source>
</evidence>
<comment type="caution">
    <text evidence="10">The sequence shown here is derived from an EMBL/GenBank/DDBJ whole genome shotgun (WGS) entry which is preliminary data.</text>
</comment>
<dbReference type="STRING" id="1304275.C41B8_00080"/>
<dbReference type="InterPro" id="IPR029044">
    <property type="entry name" value="Nucleotide-diphossugar_trans"/>
</dbReference>
<comment type="subcellular location">
    <subcellularLocation>
        <location evidence="1">Membrane</location>
        <topology evidence="1">Multi-pass membrane protein</topology>
    </subcellularLocation>
</comment>
<organism evidence="10 11">
    <name type="scientific">Salinisphaera hydrothermalis (strain C41B8)</name>
    <dbReference type="NCBI Taxonomy" id="1304275"/>
    <lineage>
        <taxon>Bacteria</taxon>
        <taxon>Pseudomonadati</taxon>
        <taxon>Pseudomonadota</taxon>
        <taxon>Gammaproteobacteria</taxon>
        <taxon>Salinisphaerales</taxon>
        <taxon>Salinisphaeraceae</taxon>
        <taxon>Salinisphaera</taxon>
    </lineage>
</organism>
<dbReference type="CDD" id="cd02520">
    <property type="entry name" value="Glucosylceramide_synthase"/>
    <property type="match status" value="1"/>
</dbReference>
<evidence type="ECO:0000256" key="5">
    <source>
        <dbReference type="ARBA" id="ARBA00022679"/>
    </source>
</evidence>